<dbReference type="EMBL" id="MU854329">
    <property type="protein sequence ID" value="KAK4043324.1"/>
    <property type="molecule type" value="Genomic_DNA"/>
</dbReference>
<keyword evidence="4" id="KW-1185">Reference proteome</keyword>
<feature type="compositionally biased region" description="Low complexity" evidence="2">
    <location>
        <begin position="1"/>
        <end position="11"/>
    </location>
</feature>
<evidence type="ECO:0000256" key="1">
    <source>
        <dbReference type="SAM" id="Coils"/>
    </source>
</evidence>
<dbReference type="Proteomes" id="UP001303115">
    <property type="component" value="Unassembled WGS sequence"/>
</dbReference>
<feature type="coiled-coil region" evidence="1">
    <location>
        <begin position="72"/>
        <end position="129"/>
    </location>
</feature>
<gene>
    <name evidence="3" type="ORF">C8A01DRAFT_32647</name>
</gene>
<keyword evidence="1" id="KW-0175">Coiled coil</keyword>
<sequence>MGQQAAAPQRTAPRRNDTTYSQTDATGGDTDTSDDSGTHSHTSDTFSLVGHVESVWSTNSSEDEPEPHATKADQLRCQLAETEQQLKTANDRDKLTATREACDKINNLLQRQRGQCMVQKRDLEQAQQTLAWTELQLAETAGDLEAADEEAEHSRWELKYMARELAKTKAERDGVRKFCHLASAYIGSLAAELDMHRVALVEAERDLLLRNHEIGRLKDGYAVGVMPFPPTPEGLQEAADAAMDSPELILALWKRFTDTMERLPGPWDADWGA</sequence>
<name>A0AAN6SU91_9PEZI</name>
<comment type="caution">
    <text evidence="3">The sequence shown here is derived from an EMBL/GenBank/DDBJ whole genome shotgun (WGS) entry which is preliminary data.</text>
</comment>
<feature type="region of interest" description="Disordered" evidence="2">
    <location>
        <begin position="1"/>
        <end position="47"/>
    </location>
</feature>
<proteinExistence type="predicted"/>
<accession>A0AAN6SU91</accession>
<protein>
    <submittedName>
        <fullName evidence="3">Uncharacterized protein</fullName>
    </submittedName>
</protein>
<evidence type="ECO:0000313" key="3">
    <source>
        <dbReference type="EMBL" id="KAK4043324.1"/>
    </source>
</evidence>
<dbReference type="AlphaFoldDB" id="A0AAN6SU91"/>
<reference evidence="4" key="1">
    <citation type="journal article" date="2023" name="Mol. Phylogenet. Evol.">
        <title>Genome-scale phylogeny and comparative genomics of the fungal order Sordariales.</title>
        <authorList>
            <person name="Hensen N."/>
            <person name="Bonometti L."/>
            <person name="Westerberg I."/>
            <person name="Brannstrom I.O."/>
            <person name="Guillou S."/>
            <person name="Cros-Aarteil S."/>
            <person name="Calhoun S."/>
            <person name="Haridas S."/>
            <person name="Kuo A."/>
            <person name="Mondo S."/>
            <person name="Pangilinan J."/>
            <person name="Riley R."/>
            <person name="LaButti K."/>
            <person name="Andreopoulos B."/>
            <person name="Lipzen A."/>
            <person name="Chen C."/>
            <person name="Yan M."/>
            <person name="Daum C."/>
            <person name="Ng V."/>
            <person name="Clum A."/>
            <person name="Steindorff A."/>
            <person name="Ohm R.A."/>
            <person name="Martin F."/>
            <person name="Silar P."/>
            <person name="Natvig D.O."/>
            <person name="Lalanne C."/>
            <person name="Gautier V."/>
            <person name="Ament-Velasquez S.L."/>
            <person name="Kruys A."/>
            <person name="Hutchinson M.I."/>
            <person name="Powell A.J."/>
            <person name="Barry K."/>
            <person name="Miller A.N."/>
            <person name="Grigoriev I.V."/>
            <person name="Debuchy R."/>
            <person name="Gladieux P."/>
            <person name="Hiltunen Thoren M."/>
            <person name="Johannesson H."/>
        </authorList>
    </citation>
    <scope>NUCLEOTIDE SEQUENCE [LARGE SCALE GENOMIC DNA]</scope>
    <source>
        <strain evidence="4">CBS 284.82</strain>
    </source>
</reference>
<organism evidence="3 4">
    <name type="scientific">Parachaetomium inaequale</name>
    <dbReference type="NCBI Taxonomy" id="2588326"/>
    <lineage>
        <taxon>Eukaryota</taxon>
        <taxon>Fungi</taxon>
        <taxon>Dikarya</taxon>
        <taxon>Ascomycota</taxon>
        <taxon>Pezizomycotina</taxon>
        <taxon>Sordariomycetes</taxon>
        <taxon>Sordariomycetidae</taxon>
        <taxon>Sordariales</taxon>
        <taxon>Chaetomiaceae</taxon>
        <taxon>Parachaetomium</taxon>
    </lineage>
</organism>
<evidence type="ECO:0000313" key="4">
    <source>
        <dbReference type="Proteomes" id="UP001303115"/>
    </source>
</evidence>
<evidence type="ECO:0000256" key="2">
    <source>
        <dbReference type="SAM" id="MobiDB-lite"/>
    </source>
</evidence>